<accession>A0ABV1UMV7</accession>
<sequence length="412" mass="42700">MTELMGSRGTMNTSPAACHNSMEDRPVDATPAPSNPLAGASRAVALEVLLRGPVPRSEIARRLALSAGSLTRLAKPLIDSGLLVEVGTSREARTGRPIRPLDINPTAHHFVGAKVTSDEVHVVITTLRAEVIASAHAALPGRDPDSVVDTVRTLTGELTAGGPRITAAGVCLGGRVAHHATVTAAPFLEWSEDVPLGRLLTDALGFPTAVDNDLLALTRAEHWFGAARGHDRFAVVTIGAGVGYGLVIHDTIVDSPDAGFGLLGHYPLDPLGPLCPSGHRGCATAMLTHSSICAAVSVGLRRSVTYDECLDLAASGDPVAEPVVTAAGRALGRLIAAAANFTLVQKIVLTGEGIRLAEVARAAVDEGVRADRDPGFAALDLDIRPSDFTQWARGAAVTAIQTYVLDDTPVAG</sequence>
<dbReference type="SUPFAM" id="SSF46785">
    <property type="entry name" value="Winged helix' DNA-binding domain"/>
    <property type="match status" value="1"/>
</dbReference>
<evidence type="ECO:0000256" key="1">
    <source>
        <dbReference type="ARBA" id="ARBA00006479"/>
    </source>
</evidence>
<keyword evidence="4" id="KW-1185">Reference proteome</keyword>
<dbReference type="InterPro" id="IPR036390">
    <property type="entry name" value="WH_DNA-bd_sf"/>
</dbReference>
<evidence type="ECO:0000256" key="2">
    <source>
        <dbReference type="SAM" id="MobiDB-lite"/>
    </source>
</evidence>
<evidence type="ECO:0000313" key="3">
    <source>
        <dbReference type="EMBL" id="MER6612138.1"/>
    </source>
</evidence>
<name>A0ABV1UMV7_9ACTN</name>
<dbReference type="SUPFAM" id="SSF53067">
    <property type="entry name" value="Actin-like ATPase domain"/>
    <property type="match status" value="1"/>
</dbReference>
<dbReference type="InterPro" id="IPR043129">
    <property type="entry name" value="ATPase_NBD"/>
</dbReference>
<evidence type="ECO:0000313" key="4">
    <source>
        <dbReference type="Proteomes" id="UP001445472"/>
    </source>
</evidence>
<dbReference type="PANTHER" id="PTHR18964">
    <property type="entry name" value="ROK (REPRESSOR, ORF, KINASE) FAMILY"/>
    <property type="match status" value="1"/>
</dbReference>
<dbReference type="Pfam" id="PF00480">
    <property type="entry name" value="ROK"/>
    <property type="match status" value="1"/>
</dbReference>
<dbReference type="RefSeq" id="WP_351974606.1">
    <property type="nucleotide sequence ID" value="NZ_JBEPBX010000001.1"/>
</dbReference>
<comment type="caution">
    <text evidence="3">The sequence shown here is derived from an EMBL/GenBank/DDBJ whole genome shotgun (WGS) entry which is preliminary data.</text>
</comment>
<dbReference type="Proteomes" id="UP001445472">
    <property type="component" value="Unassembled WGS sequence"/>
</dbReference>
<gene>
    <name evidence="3" type="ORF">ABT276_01715</name>
</gene>
<feature type="region of interest" description="Disordered" evidence="2">
    <location>
        <begin position="1"/>
        <end position="36"/>
    </location>
</feature>
<protein>
    <submittedName>
        <fullName evidence="3">ROK family transcriptional regulator</fullName>
    </submittedName>
</protein>
<dbReference type="EMBL" id="JBEPBX010000001">
    <property type="protein sequence ID" value="MER6612138.1"/>
    <property type="molecule type" value="Genomic_DNA"/>
</dbReference>
<comment type="similarity">
    <text evidence="1">Belongs to the ROK (NagC/XylR) family.</text>
</comment>
<dbReference type="PANTHER" id="PTHR18964:SF149">
    <property type="entry name" value="BIFUNCTIONAL UDP-N-ACETYLGLUCOSAMINE 2-EPIMERASE_N-ACETYLMANNOSAMINE KINASE"/>
    <property type="match status" value="1"/>
</dbReference>
<organism evidence="3 4">
    <name type="scientific">Streptomyces xantholiticus</name>
    <dbReference type="NCBI Taxonomy" id="68285"/>
    <lineage>
        <taxon>Bacteria</taxon>
        <taxon>Bacillati</taxon>
        <taxon>Actinomycetota</taxon>
        <taxon>Actinomycetes</taxon>
        <taxon>Kitasatosporales</taxon>
        <taxon>Streptomycetaceae</taxon>
        <taxon>Streptomyces</taxon>
    </lineage>
</organism>
<dbReference type="InterPro" id="IPR036388">
    <property type="entry name" value="WH-like_DNA-bd_sf"/>
</dbReference>
<dbReference type="Gene3D" id="3.30.420.40">
    <property type="match status" value="2"/>
</dbReference>
<reference evidence="3 4" key="1">
    <citation type="submission" date="2024-06" db="EMBL/GenBank/DDBJ databases">
        <title>The Natural Products Discovery Center: Release of the First 8490 Sequenced Strains for Exploring Actinobacteria Biosynthetic Diversity.</title>
        <authorList>
            <person name="Kalkreuter E."/>
            <person name="Kautsar S.A."/>
            <person name="Yang D."/>
            <person name="Bader C.D."/>
            <person name="Teijaro C.N."/>
            <person name="Fluegel L."/>
            <person name="Davis C.M."/>
            <person name="Simpson J.R."/>
            <person name="Lauterbach L."/>
            <person name="Steele A.D."/>
            <person name="Gui C."/>
            <person name="Meng S."/>
            <person name="Li G."/>
            <person name="Viehrig K."/>
            <person name="Ye F."/>
            <person name="Su P."/>
            <person name="Kiefer A.F."/>
            <person name="Nichols A."/>
            <person name="Cepeda A.J."/>
            <person name="Yan W."/>
            <person name="Fan B."/>
            <person name="Jiang Y."/>
            <person name="Adhikari A."/>
            <person name="Zheng C.-J."/>
            <person name="Schuster L."/>
            <person name="Cowan T.M."/>
            <person name="Smanski M.J."/>
            <person name="Chevrette M.G."/>
            <person name="De Carvalho L.P.S."/>
            <person name="Shen B."/>
        </authorList>
    </citation>
    <scope>NUCLEOTIDE SEQUENCE [LARGE SCALE GENOMIC DNA]</scope>
    <source>
        <strain evidence="3 4">NPDC000837</strain>
    </source>
</reference>
<proteinExistence type="inferred from homology"/>
<dbReference type="Gene3D" id="1.10.10.10">
    <property type="entry name" value="Winged helix-like DNA-binding domain superfamily/Winged helix DNA-binding domain"/>
    <property type="match status" value="1"/>
</dbReference>
<dbReference type="InterPro" id="IPR000600">
    <property type="entry name" value="ROK"/>
</dbReference>